<sequence>MYIAQADENFQTRGIRQAKATASRQIKVIASHSWQQQSQNKKGAERGARYHQTHRYRQRAALWYGDLLTQPEQKYYKAFIKPLLEKEGSTYQHSTIPSSTHPSLRWDHQIRTKLDPELLPDRTQLPKDDPRRMQFDPSLLVIGNMARRGHQRKVFVHDRTFELQRLVLFAMAKDLLSKSGFFEAGLVRMLWWLPDLAKPSLWSTNVPNNRSPYNVALDMSFTTSEVAGVKPMHSLLDTHFHKQAKRLEEFELLISKQVTARALESGLKVPEARKLQENQPEVHPSQRNLENISPFEALTNEPITLGKHIDAVSARLTEVSKWAGSYRVAKVRDEHLIQQSMSVLEYPQCKLIGPLHSNQSAKDEDELSMARTIALVDLGLRLINLEASVKTVEGQPDFDKAILTKLQDRILSLDKRFRRMMTDAGERITKDVGRLLEDQIAFYSPSPLLSWDQRAYEPLQADPSDFYPKQDVALIDMMPRSVDLAVPDLADSAESSKACAQLLTSLLSTKKRSLPEVLERLAVNAGKDLIPMVPAITDARRGGRLNPQNLKARMLTTEMLEGLVKAWFEWPFRPQSWELSLASGEAEHVEEARESEGEIEDPTSQES</sequence>
<feature type="compositionally biased region" description="Basic and acidic residues" evidence="1">
    <location>
        <begin position="585"/>
        <end position="596"/>
    </location>
</feature>
<gene>
    <name evidence="2" type="ORF">LTR09_003049</name>
</gene>
<keyword evidence="3" id="KW-1185">Reference proteome</keyword>
<dbReference type="AlphaFoldDB" id="A0AAJ0LUG7"/>
<feature type="region of interest" description="Disordered" evidence="1">
    <location>
        <begin position="583"/>
        <end position="607"/>
    </location>
</feature>
<comment type="caution">
    <text evidence="2">The sequence shown here is derived from an EMBL/GenBank/DDBJ whole genome shotgun (WGS) entry which is preliminary data.</text>
</comment>
<accession>A0AAJ0LUG7</accession>
<name>A0AAJ0LUG7_9PEZI</name>
<organism evidence="2 3">
    <name type="scientific">Extremus antarcticus</name>
    <dbReference type="NCBI Taxonomy" id="702011"/>
    <lineage>
        <taxon>Eukaryota</taxon>
        <taxon>Fungi</taxon>
        <taxon>Dikarya</taxon>
        <taxon>Ascomycota</taxon>
        <taxon>Pezizomycotina</taxon>
        <taxon>Dothideomycetes</taxon>
        <taxon>Dothideomycetidae</taxon>
        <taxon>Mycosphaerellales</taxon>
        <taxon>Extremaceae</taxon>
        <taxon>Extremus</taxon>
    </lineage>
</organism>
<reference evidence="2" key="1">
    <citation type="submission" date="2023-04" db="EMBL/GenBank/DDBJ databases">
        <title>Black Yeasts Isolated from many extreme environments.</title>
        <authorList>
            <person name="Coleine C."/>
            <person name="Stajich J.E."/>
            <person name="Selbmann L."/>
        </authorList>
    </citation>
    <scope>NUCLEOTIDE SEQUENCE</scope>
    <source>
        <strain evidence="2">CCFEE 5312</strain>
    </source>
</reference>
<dbReference type="InterPro" id="IPR029063">
    <property type="entry name" value="SAM-dependent_MTases_sf"/>
</dbReference>
<dbReference type="Gene3D" id="3.40.50.150">
    <property type="entry name" value="Vaccinia Virus protein VP39"/>
    <property type="match status" value="1"/>
</dbReference>
<feature type="compositionally biased region" description="Acidic residues" evidence="1">
    <location>
        <begin position="597"/>
        <end position="607"/>
    </location>
</feature>
<proteinExistence type="predicted"/>
<dbReference type="Proteomes" id="UP001271007">
    <property type="component" value="Unassembled WGS sequence"/>
</dbReference>
<evidence type="ECO:0000313" key="2">
    <source>
        <dbReference type="EMBL" id="KAK3055815.1"/>
    </source>
</evidence>
<protein>
    <submittedName>
        <fullName evidence="2">Uncharacterized protein</fullName>
    </submittedName>
</protein>
<dbReference type="Gene3D" id="1.10.8.100">
    <property type="entry name" value="Ribosomal RNA adenine dimethylase-like, domain 2"/>
    <property type="match status" value="1"/>
</dbReference>
<dbReference type="InterPro" id="IPR023165">
    <property type="entry name" value="rRNA_Ade_diMease-like_C"/>
</dbReference>
<evidence type="ECO:0000313" key="3">
    <source>
        <dbReference type="Proteomes" id="UP001271007"/>
    </source>
</evidence>
<evidence type="ECO:0000256" key="1">
    <source>
        <dbReference type="SAM" id="MobiDB-lite"/>
    </source>
</evidence>
<dbReference type="EMBL" id="JAWDJX010000007">
    <property type="protein sequence ID" value="KAK3055815.1"/>
    <property type="molecule type" value="Genomic_DNA"/>
</dbReference>